<reference evidence="2 3" key="1">
    <citation type="submission" date="2018-02" db="EMBL/GenBank/DDBJ databases">
        <title>The genomes of Aspergillus section Nigri reveals drivers in fungal speciation.</title>
        <authorList>
            <consortium name="DOE Joint Genome Institute"/>
            <person name="Vesth T.C."/>
            <person name="Nybo J."/>
            <person name="Theobald S."/>
            <person name="Brandl J."/>
            <person name="Frisvad J.C."/>
            <person name="Nielsen K.F."/>
            <person name="Lyhne E.K."/>
            <person name="Kogle M.E."/>
            <person name="Kuo A."/>
            <person name="Riley R."/>
            <person name="Clum A."/>
            <person name="Nolan M."/>
            <person name="Lipzen A."/>
            <person name="Salamov A."/>
            <person name="Henrissat B."/>
            <person name="Wiebenga A."/>
            <person name="De vries R.P."/>
            <person name="Grigoriev I.V."/>
            <person name="Mortensen U.H."/>
            <person name="Andersen M.R."/>
            <person name="Baker S.E."/>
        </authorList>
    </citation>
    <scope>NUCLEOTIDE SEQUENCE [LARGE SCALE GENOMIC DNA]</scope>
    <source>
        <strain evidence="2 3">CBS 707.79</strain>
    </source>
</reference>
<dbReference type="VEuPathDB" id="FungiDB:BO71DRAFT_430760"/>
<dbReference type="Proteomes" id="UP000247810">
    <property type="component" value="Unassembled WGS sequence"/>
</dbReference>
<evidence type="ECO:0000313" key="3">
    <source>
        <dbReference type="Proteomes" id="UP000247810"/>
    </source>
</evidence>
<evidence type="ECO:0000313" key="2">
    <source>
        <dbReference type="EMBL" id="PYH93644.1"/>
    </source>
</evidence>
<protein>
    <submittedName>
        <fullName evidence="2">Uncharacterized protein</fullName>
    </submittedName>
</protein>
<sequence>MAAFDWRPLQAQSARQPSQEPLPTPPRAPIGRSAEHKPEAFDAAGGRLGRVSQGTYTELTRTG</sequence>
<keyword evidence="3" id="KW-1185">Reference proteome</keyword>
<proteinExistence type="predicted"/>
<gene>
    <name evidence="2" type="ORF">BO71DRAFT_430760</name>
</gene>
<feature type="compositionally biased region" description="Polar residues" evidence="1">
    <location>
        <begin position="10"/>
        <end position="19"/>
    </location>
</feature>
<accession>A0A319D927</accession>
<dbReference type="EMBL" id="KZ825888">
    <property type="protein sequence ID" value="PYH93644.1"/>
    <property type="molecule type" value="Genomic_DNA"/>
</dbReference>
<organism evidence="2 3">
    <name type="scientific">Aspergillus ellipticus CBS 707.79</name>
    <dbReference type="NCBI Taxonomy" id="1448320"/>
    <lineage>
        <taxon>Eukaryota</taxon>
        <taxon>Fungi</taxon>
        <taxon>Dikarya</taxon>
        <taxon>Ascomycota</taxon>
        <taxon>Pezizomycotina</taxon>
        <taxon>Eurotiomycetes</taxon>
        <taxon>Eurotiomycetidae</taxon>
        <taxon>Eurotiales</taxon>
        <taxon>Aspergillaceae</taxon>
        <taxon>Aspergillus</taxon>
        <taxon>Aspergillus subgen. Circumdati</taxon>
    </lineage>
</organism>
<feature type="region of interest" description="Disordered" evidence="1">
    <location>
        <begin position="1"/>
        <end position="63"/>
    </location>
</feature>
<evidence type="ECO:0000256" key="1">
    <source>
        <dbReference type="SAM" id="MobiDB-lite"/>
    </source>
</evidence>
<feature type="compositionally biased region" description="Polar residues" evidence="1">
    <location>
        <begin position="52"/>
        <end position="63"/>
    </location>
</feature>
<dbReference type="AlphaFoldDB" id="A0A319D927"/>
<name>A0A319D927_9EURO</name>